<dbReference type="InterPro" id="IPR000791">
    <property type="entry name" value="Gpr1/Fun34/SatP-like"/>
</dbReference>
<dbReference type="PANTHER" id="PTHR31123:SF1">
    <property type="entry name" value="ACCUMULATION OF DYADS PROTEIN 2-RELATED"/>
    <property type="match status" value="1"/>
</dbReference>
<dbReference type="GO" id="GO:0015123">
    <property type="term" value="F:acetate transmembrane transporter activity"/>
    <property type="evidence" value="ECO:0007669"/>
    <property type="project" value="TreeGrafter"/>
</dbReference>
<dbReference type="STRING" id="576137.A0A1L7WF00"/>
<keyword evidence="9" id="KW-1185">Reference proteome</keyword>
<accession>A0A1L7WF00</accession>
<name>A0A1L7WF00_9HELO</name>
<dbReference type="NCBIfam" id="NF038013">
    <property type="entry name" value="AceTr_1"/>
    <property type="match status" value="1"/>
</dbReference>
<feature type="transmembrane region" description="Helical" evidence="7">
    <location>
        <begin position="125"/>
        <end position="144"/>
    </location>
</feature>
<proteinExistence type="inferred from homology"/>
<evidence type="ECO:0000256" key="7">
    <source>
        <dbReference type="SAM" id="Phobius"/>
    </source>
</evidence>
<feature type="transmembrane region" description="Helical" evidence="7">
    <location>
        <begin position="219"/>
        <end position="238"/>
    </location>
</feature>
<dbReference type="OrthoDB" id="3648309at2759"/>
<gene>
    <name evidence="8" type="ORF">PAC_01193</name>
</gene>
<dbReference type="Pfam" id="PF01184">
    <property type="entry name" value="Gpr1_Fun34_YaaH"/>
    <property type="match status" value="1"/>
</dbReference>
<dbReference type="EMBL" id="FJOG01000001">
    <property type="protein sequence ID" value="CZR51318.1"/>
    <property type="molecule type" value="Genomic_DNA"/>
</dbReference>
<evidence type="ECO:0000256" key="4">
    <source>
        <dbReference type="ARBA" id="ARBA00022989"/>
    </source>
</evidence>
<reference evidence="8 9" key="1">
    <citation type="submission" date="2016-03" db="EMBL/GenBank/DDBJ databases">
        <authorList>
            <person name="Ploux O."/>
        </authorList>
    </citation>
    <scope>NUCLEOTIDE SEQUENCE [LARGE SCALE GENOMIC DNA]</scope>
    <source>
        <strain evidence="8 9">UAMH 11012</strain>
    </source>
</reference>
<keyword evidence="4 7" id="KW-1133">Transmembrane helix</keyword>
<dbReference type="AlphaFoldDB" id="A0A1L7WF00"/>
<evidence type="ECO:0000256" key="1">
    <source>
        <dbReference type="ARBA" id="ARBA00004141"/>
    </source>
</evidence>
<feature type="transmembrane region" description="Helical" evidence="7">
    <location>
        <begin position="156"/>
        <end position="176"/>
    </location>
</feature>
<feature type="region of interest" description="Disordered" evidence="6">
    <location>
        <begin position="1"/>
        <end position="59"/>
    </location>
</feature>
<evidence type="ECO:0000313" key="9">
    <source>
        <dbReference type="Proteomes" id="UP000184330"/>
    </source>
</evidence>
<evidence type="ECO:0000313" key="8">
    <source>
        <dbReference type="EMBL" id="CZR51318.1"/>
    </source>
</evidence>
<evidence type="ECO:0000256" key="5">
    <source>
        <dbReference type="ARBA" id="ARBA00023136"/>
    </source>
</evidence>
<keyword evidence="5 7" id="KW-0472">Membrane</keyword>
<feature type="transmembrane region" description="Helical" evidence="7">
    <location>
        <begin position="92"/>
        <end position="113"/>
    </location>
</feature>
<feature type="transmembrane region" description="Helical" evidence="7">
    <location>
        <begin position="196"/>
        <end position="212"/>
    </location>
</feature>
<dbReference type="InterPro" id="IPR051633">
    <property type="entry name" value="AceTr"/>
</dbReference>
<dbReference type="PANTHER" id="PTHR31123">
    <property type="entry name" value="ACCUMULATION OF DYADS PROTEIN 2-RELATED"/>
    <property type="match status" value="1"/>
</dbReference>
<sequence>MATPGTAPPVANGSSSVSASNSFEKPRVPDGHPAGYAQNGVGGTDFSNQGRATHWDYGGNPLAHANTGESARLPPFAGYLQPGMYRPSKKNLGNPAPMGLVAFALTTFLLSLVNWHTRHIAEPSIVIGPAFAYGGLVQLLAGMWEMALGNTFGATALGSYGGLWISLAIVLTPGGFNIAGSCTNPVHSTTHSDSSSWYGWFIFTFILWICTLKSTVVFSALFFCVWMTFLLLGISYLLTPDVTGGAQNTAIQKAGGMFGLLAAFLAWYVALAGIADSSNSFFTVLVWHFPWSDKGRAAREKTDELRA</sequence>
<keyword evidence="3 7" id="KW-0812">Transmembrane</keyword>
<dbReference type="GO" id="GO:0005886">
    <property type="term" value="C:plasma membrane"/>
    <property type="evidence" value="ECO:0007669"/>
    <property type="project" value="TreeGrafter"/>
</dbReference>
<evidence type="ECO:0000256" key="3">
    <source>
        <dbReference type="ARBA" id="ARBA00022692"/>
    </source>
</evidence>
<dbReference type="Proteomes" id="UP000184330">
    <property type="component" value="Unassembled WGS sequence"/>
</dbReference>
<feature type="transmembrane region" description="Helical" evidence="7">
    <location>
        <begin position="250"/>
        <end position="271"/>
    </location>
</feature>
<comment type="subcellular location">
    <subcellularLocation>
        <location evidence="1">Membrane</location>
        <topology evidence="1">Multi-pass membrane protein</topology>
    </subcellularLocation>
</comment>
<protein>
    <submittedName>
        <fullName evidence="8">Related to Y.lipolytica glyoxylate pathway regulator GPR1</fullName>
    </submittedName>
</protein>
<feature type="compositionally biased region" description="Low complexity" evidence="6">
    <location>
        <begin position="8"/>
        <end position="22"/>
    </location>
</feature>
<evidence type="ECO:0000256" key="2">
    <source>
        <dbReference type="ARBA" id="ARBA00005587"/>
    </source>
</evidence>
<evidence type="ECO:0000256" key="6">
    <source>
        <dbReference type="SAM" id="MobiDB-lite"/>
    </source>
</evidence>
<comment type="similarity">
    <text evidence="2">Belongs to the acetate uptake transporter (AceTr) (TC 2.A.96) family.</text>
</comment>
<organism evidence="8 9">
    <name type="scientific">Phialocephala subalpina</name>
    <dbReference type="NCBI Taxonomy" id="576137"/>
    <lineage>
        <taxon>Eukaryota</taxon>
        <taxon>Fungi</taxon>
        <taxon>Dikarya</taxon>
        <taxon>Ascomycota</taxon>
        <taxon>Pezizomycotina</taxon>
        <taxon>Leotiomycetes</taxon>
        <taxon>Helotiales</taxon>
        <taxon>Mollisiaceae</taxon>
        <taxon>Phialocephala</taxon>
        <taxon>Phialocephala fortinii species complex</taxon>
    </lineage>
</organism>